<dbReference type="InterPro" id="IPR002052">
    <property type="entry name" value="DNA_methylase_N6_adenine_CS"/>
</dbReference>
<evidence type="ECO:0000313" key="8">
    <source>
        <dbReference type="EMBL" id="PNS00233.1"/>
    </source>
</evidence>
<dbReference type="InterPro" id="IPR050953">
    <property type="entry name" value="N4_N6_ade-DNA_methylase"/>
</dbReference>
<feature type="compositionally biased region" description="Basic and acidic residues" evidence="6">
    <location>
        <begin position="507"/>
        <end position="523"/>
    </location>
</feature>
<dbReference type="PANTHER" id="PTHR33841">
    <property type="entry name" value="DNA METHYLTRANSFERASE YEEA-RELATED"/>
    <property type="match status" value="1"/>
</dbReference>
<keyword evidence="4" id="KW-0949">S-adenosyl-L-methionine</keyword>
<reference evidence="8 9" key="1">
    <citation type="submission" date="2013-12" db="EMBL/GenBank/DDBJ databases">
        <title>Comparative genomics of Petrotoga isolates.</title>
        <authorList>
            <person name="Nesbo C.L."/>
            <person name="Charchuk R."/>
            <person name="Chow K."/>
        </authorList>
    </citation>
    <scope>NUCLEOTIDE SEQUENCE [LARGE SCALE GENOMIC DNA]</scope>
    <source>
        <strain evidence="8 9">DSM 14811</strain>
    </source>
</reference>
<feature type="region of interest" description="Disordered" evidence="6">
    <location>
        <begin position="507"/>
        <end position="526"/>
    </location>
</feature>
<keyword evidence="9" id="KW-1185">Reference proteome</keyword>
<evidence type="ECO:0000256" key="6">
    <source>
        <dbReference type="SAM" id="MobiDB-lite"/>
    </source>
</evidence>
<proteinExistence type="predicted"/>
<keyword evidence="3" id="KW-0808">Transferase</keyword>
<feature type="compositionally biased region" description="Basic and acidic residues" evidence="6">
    <location>
        <begin position="25"/>
        <end position="47"/>
    </location>
</feature>
<dbReference type="InterPro" id="IPR011639">
    <property type="entry name" value="MethylTrfase_TaqI-like_dom"/>
</dbReference>
<dbReference type="GO" id="GO:0003676">
    <property type="term" value="F:nucleic acid binding"/>
    <property type="evidence" value="ECO:0007669"/>
    <property type="project" value="InterPro"/>
</dbReference>
<evidence type="ECO:0000256" key="4">
    <source>
        <dbReference type="ARBA" id="ARBA00022691"/>
    </source>
</evidence>
<comment type="caution">
    <text evidence="8">The sequence shown here is derived from an EMBL/GenBank/DDBJ whole genome shotgun (WGS) entry which is preliminary data.</text>
</comment>
<dbReference type="PANTHER" id="PTHR33841:SF1">
    <property type="entry name" value="DNA METHYLTRANSFERASE A"/>
    <property type="match status" value="1"/>
</dbReference>
<sequence length="1153" mass="132804">MNRSVKKMALELKSILQKEVINEEDSLKRPERGSRKDSLKHPERGSMKDSLTAGEERVLLDVFLSFIILRVLHAKGNILTANKEDSLKRPEGGSRKDSLTANMEGDLQLLGKSGSDSNLLGDYLSGVQFLNRNFDCCYLVDDIKSRITRQTIEKVRDLFQSVKDEDWKKEEIISWSYEYFNEASLKRPKGGSRKDSLTASKDLKGKNGVISQFYTPKWIVDYLAENTLGKYYGRNGLTANEEDSLTAGDDKGVDIEDVKVIDPACGCGNFVIGVYDKLREMYQNRSYDDALIPKLIITKNLYGIDIDENAVEITNLLLRLKALEDGAYEKFETNIVAVPKENSLTANEEGQNEYLKKFEKIGSLMRTEDVLSLKESGINDERLKKALDILSLKYDIVLTNPPYLDSSDYDFELKRYINEDYSEFKKNLYACFIKKSCELVKMDGFVGMITPQTFMFIGSYEKTRRFILDNFQIERLVHFGLGGVFDNALVDTAMFVLRRSEDSLTAHKENSLKRPEGGSRKDSLTASEEGSLGEYINLTSFNGKDSKKRALFSIWEASLKRPEGGSRKDSLTASEEKKRENYLSKYVFRVDKNVFTKVPRFPFIYWVDSDVVRTFENEPLEKFADARQGIATGDNKRFLRYFWEVRREDIKDGKKWVPYSKGGPYNKWYGNLWWVIAFDEENYNLLSKMGNYLPNRKYYFKKGITYTMTTSKGATFRYLPSGFLFDCKGSSLFFSKDEDIFRFLGLLNSSLFSYLESFIAGSVDLEVGDLKKLPVPQGLFEGSSKTQALEALVRLNVAIKKQNTEIYPNELHFNEESIDGVSKFYGFIESKNALDTYLLLSEGLIDVLIMKLYSLKERNFEEIYKTVGIPTAFLPFSNGKGVKGLPPLKELLKNQYLYEFGLNQAELTKIEKLIEEAYNNKIRSLISIMPFDEGVTNYHRREPYDNYVERKAEESFQNPISVYNSMSNQDQILAKLAFVRIDNEIQRYLLNADTGFIPFGFSIDEENKLLSSIFEENSLTANKERSELESIVKKDLRGYVFKDYLKLHEKFYKDRPIVWKFGKRDCGFLVHYHNLNEKTKINILNFLRNRIKETASRQIRKAASSAPKGVQGQTASRQTRNEKESFRELIKIIESKNFELNIDDGVLRNRELF</sequence>
<evidence type="ECO:0000256" key="1">
    <source>
        <dbReference type="ARBA" id="ARBA00011900"/>
    </source>
</evidence>
<dbReference type="Pfam" id="PF07669">
    <property type="entry name" value="Eco57I"/>
    <property type="match status" value="1"/>
</dbReference>
<evidence type="ECO:0000256" key="3">
    <source>
        <dbReference type="ARBA" id="ARBA00022679"/>
    </source>
</evidence>
<protein>
    <recommendedName>
        <fullName evidence="1">site-specific DNA-methyltransferase (adenine-specific)</fullName>
        <ecNumber evidence="1">2.1.1.72</ecNumber>
    </recommendedName>
</protein>
<evidence type="ECO:0000256" key="5">
    <source>
        <dbReference type="ARBA" id="ARBA00047942"/>
    </source>
</evidence>
<dbReference type="EC" id="2.1.1.72" evidence="1"/>
<organism evidence="8 9">
    <name type="scientific">Petrotoga mexicana DSM 14811</name>
    <dbReference type="NCBI Taxonomy" id="1122954"/>
    <lineage>
        <taxon>Bacteria</taxon>
        <taxon>Thermotogati</taxon>
        <taxon>Thermotogota</taxon>
        <taxon>Thermotogae</taxon>
        <taxon>Petrotogales</taxon>
        <taxon>Petrotogaceae</taxon>
        <taxon>Petrotoga</taxon>
    </lineage>
</organism>
<dbReference type="PRINTS" id="PR00507">
    <property type="entry name" value="N12N6MTFRASE"/>
</dbReference>
<dbReference type="GO" id="GO:0009007">
    <property type="term" value="F:site-specific DNA-methyltransferase (adenine-specific) activity"/>
    <property type="evidence" value="ECO:0007669"/>
    <property type="project" value="UniProtKB-EC"/>
</dbReference>
<comment type="catalytic activity">
    <reaction evidence="5">
        <text>a 2'-deoxyadenosine in DNA + S-adenosyl-L-methionine = an N(6)-methyl-2'-deoxyadenosine in DNA + S-adenosyl-L-homocysteine + H(+)</text>
        <dbReference type="Rhea" id="RHEA:15197"/>
        <dbReference type="Rhea" id="RHEA-COMP:12418"/>
        <dbReference type="Rhea" id="RHEA-COMP:12419"/>
        <dbReference type="ChEBI" id="CHEBI:15378"/>
        <dbReference type="ChEBI" id="CHEBI:57856"/>
        <dbReference type="ChEBI" id="CHEBI:59789"/>
        <dbReference type="ChEBI" id="CHEBI:90615"/>
        <dbReference type="ChEBI" id="CHEBI:90616"/>
        <dbReference type="EC" id="2.1.1.72"/>
    </reaction>
</comment>
<dbReference type="GO" id="GO:0006304">
    <property type="term" value="P:DNA modification"/>
    <property type="evidence" value="ECO:0007669"/>
    <property type="project" value="InterPro"/>
</dbReference>
<dbReference type="Gene3D" id="3.40.50.150">
    <property type="entry name" value="Vaccinia Virus protein VP39"/>
    <property type="match status" value="1"/>
</dbReference>
<accession>A0A2K1PBR9</accession>
<dbReference type="GO" id="GO:0032259">
    <property type="term" value="P:methylation"/>
    <property type="evidence" value="ECO:0007669"/>
    <property type="project" value="UniProtKB-KW"/>
</dbReference>
<evidence type="ECO:0000259" key="7">
    <source>
        <dbReference type="Pfam" id="PF07669"/>
    </source>
</evidence>
<dbReference type="EMBL" id="AZRN01000012">
    <property type="protein sequence ID" value="PNS00233.1"/>
    <property type="molecule type" value="Genomic_DNA"/>
</dbReference>
<dbReference type="Proteomes" id="UP000236604">
    <property type="component" value="Unassembled WGS sequence"/>
</dbReference>
<feature type="region of interest" description="Disordered" evidence="6">
    <location>
        <begin position="1101"/>
        <end position="1122"/>
    </location>
</feature>
<dbReference type="AlphaFoldDB" id="A0A2K1PBR9"/>
<dbReference type="SUPFAM" id="SSF53335">
    <property type="entry name" value="S-adenosyl-L-methionine-dependent methyltransferases"/>
    <property type="match status" value="1"/>
</dbReference>
<evidence type="ECO:0000256" key="2">
    <source>
        <dbReference type="ARBA" id="ARBA00022603"/>
    </source>
</evidence>
<feature type="region of interest" description="Disordered" evidence="6">
    <location>
        <begin position="24"/>
        <end position="50"/>
    </location>
</feature>
<evidence type="ECO:0000313" key="9">
    <source>
        <dbReference type="Proteomes" id="UP000236604"/>
    </source>
</evidence>
<name>A0A2K1PBR9_9BACT</name>
<dbReference type="PROSITE" id="PS00092">
    <property type="entry name" value="N6_MTASE"/>
    <property type="match status" value="1"/>
</dbReference>
<dbReference type="RefSeq" id="WP_103076714.1">
    <property type="nucleotide sequence ID" value="NZ_AZRN01000012.1"/>
</dbReference>
<dbReference type="InterPro" id="IPR029063">
    <property type="entry name" value="SAM-dependent_MTases_sf"/>
</dbReference>
<feature type="domain" description="Type II methyltransferase M.TaqI-like" evidence="7">
    <location>
        <begin position="299"/>
        <end position="485"/>
    </location>
</feature>
<keyword evidence="2" id="KW-0489">Methyltransferase</keyword>
<gene>
    <name evidence="8" type="ORF">X927_03595</name>
</gene>